<proteinExistence type="predicted"/>
<feature type="region of interest" description="Disordered" evidence="1">
    <location>
        <begin position="20"/>
        <end position="84"/>
    </location>
</feature>
<dbReference type="EMBL" id="MF588718">
    <property type="protein sequence ID" value="ATQ38370.1"/>
    <property type="molecule type" value="Genomic_DNA"/>
</dbReference>
<evidence type="ECO:0000256" key="1">
    <source>
        <dbReference type="SAM" id="MobiDB-lite"/>
    </source>
</evidence>
<accession>A0A2D2ALT7</accession>
<dbReference type="Proteomes" id="UP000290658">
    <property type="component" value="Segment"/>
</dbReference>
<organism evidence="2">
    <name type="scientific">Gammapapillomavirus 12</name>
    <dbReference type="NCBI Taxonomy" id="1513257"/>
    <lineage>
        <taxon>Viruses</taxon>
        <taxon>Monodnaviria</taxon>
        <taxon>Shotokuvirae</taxon>
        <taxon>Cossaviricota</taxon>
        <taxon>Papovaviricetes</taxon>
        <taxon>Zurhausenvirales</taxon>
        <taxon>Papillomaviridae</taxon>
        <taxon>Firstpapillomavirinae</taxon>
        <taxon>Gammapapillomavirus</taxon>
    </lineage>
</organism>
<protein>
    <submittedName>
        <fullName evidence="2">^E4</fullName>
    </submittedName>
</protein>
<name>A0A2D2ALT7_9PAPI</name>
<feature type="non-terminal residue" evidence="2">
    <location>
        <position position="1"/>
    </location>
</feature>
<reference evidence="2" key="1">
    <citation type="journal article" date="2018" name="MSphere">
        <title>Metagenomic Discovery of 83 New Human Papillomavirus Types in Patients with Immunodeficiency.</title>
        <authorList>
            <person name="Pastrana D.V."/>
            <person name="Peretti A."/>
            <person name="Welch N.L."/>
            <person name="Borgogna C."/>
            <person name="Olivero C."/>
            <person name="Badolato R."/>
            <person name="Notarangelo L.D."/>
            <person name="Gariglio M."/>
            <person name="FitzGerald P.C."/>
            <person name="McIntosh C.E."/>
            <person name="Reeves J."/>
            <person name="Starrett G.J."/>
            <person name="Bliskovsky V."/>
            <person name="Velez D."/>
            <person name="Brownell I."/>
            <person name="Yarchoan R."/>
            <person name="Wyvill K.M."/>
            <person name="Uldrick T.S."/>
            <person name="Maldarelli F."/>
            <person name="Lisco A."/>
            <person name="Sereti I."/>
            <person name="Gonzalez C.M."/>
            <person name="Androphy E.J."/>
            <person name="McBride A.A."/>
            <person name="Van Doorslaer K."/>
            <person name="Garcia F."/>
            <person name="Dvoretzky I."/>
            <person name="Liu J.S."/>
            <person name="Han J."/>
            <person name="Murphy P.M."/>
            <person name="McDermott D.H."/>
            <person name="Buck C.B."/>
        </authorList>
    </citation>
    <scope>NUCLEOTIDE SEQUENCE</scope>
    <source>
        <strain evidence="2">Gamma12_w11c13</strain>
    </source>
</reference>
<sequence>SIKIKLFLPLCLASQGLFPSLRRSLSPPPTPHPHRKSLEREGEKPRRTPTPNRPPRPTLNFDEDDENNKENLPPPEYEEEQQGAATTLHQLLRKWEVELDRFRDTVIQDLDAFKKRLGIRH</sequence>
<feature type="compositionally biased region" description="Basic and acidic residues" evidence="1">
    <location>
        <begin position="36"/>
        <end position="46"/>
    </location>
</feature>
<gene>
    <name evidence="2" type="primary">^E4</name>
</gene>
<evidence type="ECO:0000313" key="2">
    <source>
        <dbReference type="EMBL" id="ATQ38370.1"/>
    </source>
</evidence>